<evidence type="ECO:0000256" key="2">
    <source>
        <dbReference type="SAM" id="Phobius"/>
    </source>
</evidence>
<accession>A0A437QHY1</accession>
<dbReference type="AlphaFoldDB" id="A0A437QHY1"/>
<feature type="coiled-coil region" evidence="1">
    <location>
        <begin position="206"/>
        <end position="261"/>
    </location>
</feature>
<evidence type="ECO:0000256" key="1">
    <source>
        <dbReference type="SAM" id="Coils"/>
    </source>
</evidence>
<gene>
    <name evidence="3" type="ORF">EOI86_22645</name>
</gene>
<name>A0A437QHY1_9PROT</name>
<protein>
    <submittedName>
        <fullName evidence="3">Uncharacterized protein</fullName>
    </submittedName>
</protein>
<dbReference type="RefSeq" id="WP_127767960.1">
    <property type="nucleotide sequence ID" value="NZ_SADE01000004.1"/>
</dbReference>
<feature type="transmembrane region" description="Helical" evidence="2">
    <location>
        <begin position="292"/>
        <end position="313"/>
    </location>
</feature>
<keyword evidence="4" id="KW-1185">Reference proteome</keyword>
<organism evidence="3 4">
    <name type="scientific">Hwanghaeella grinnelliae</name>
    <dbReference type="NCBI Taxonomy" id="2500179"/>
    <lineage>
        <taxon>Bacteria</taxon>
        <taxon>Pseudomonadati</taxon>
        <taxon>Pseudomonadota</taxon>
        <taxon>Alphaproteobacteria</taxon>
        <taxon>Rhodospirillales</taxon>
        <taxon>Rhodospirillaceae</taxon>
        <taxon>Hwanghaeella</taxon>
    </lineage>
</organism>
<sequence length="563" mass="62506">MTRRLNKRVRGAIISIVALFLSLILGSAQAQSYIQISKFRGEVGQSVCETDGANVLVALLNVLRKGGQIIFNATPRSDDRVKSWTLGQVITESQIQEQLQENHKDFQEWMNSCAADASTHAQFESLSNAIEEFLEASTTSRTGAELQNVANAIETLLNGDAPRTILDERNSGSEANGIEAVISLTLKARSEAIVQQPEEGGSHTLVKDLSDVKAQTEDIRQSLEARWTELASTGVENGNNIKLLRNELSVLVKMASNLQKDLLKIEKMLELQISIDEPNDSEGAIMGQIGDVFTSVLLMLVLFVFGLWAHRFIRYRAKLDRVSQDVAQKFEDVECRLDEQLAAFGDNMTKSAEQIQEVCRYLESFVESLRADLIEEKAAIERNVAGAQVLPNSGVLRGQDRVTGGQELNNGVHADKQSAHRTSVPEYADLVSFADDVTSSFNRCKNRRDFEQFLKAYKHQQVRRNKKAAENVQLVESEEPQDSADLGSFFVLMGGFDDEILIPSWNHYTHQRNLGAGDGAFPGLEGVFSIRRNVGSKCFLIEPARVRKASAFFRIVKLGRIGI</sequence>
<proteinExistence type="predicted"/>
<reference evidence="4" key="1">
    <citation type="submission" date="2019-01" db="EMBL/GenBank/DDBJ databases">
        <title>Gri0909 isolated from a small marine red alga.</title>
        <authorList>
            <person name="Kim J."/>
            <person name="Jeong S.E."/>
            <person name="Jeon C.O."/>
        </authorList>
    </citation>
    <scope>NUCLEOTIDE SEQUENCE [LARGE SCALE GENOMIC DNA]</scope>
    <source>
        <strain evidence="4">Gri0909</strain>
    </source>
</reference>
<evidence type="ECO:0000313" key="3">
    <source>
        <dbReference type="EMBL" id="RVU33930.1"/>
    </source>
</evidence>
<keyword evidence="1" id="KW-0175">Coiled coil</keyword>
<keyword evidence="2" id="KW-1133">Transmembrane helix</keyword>
<keyword evidence="2" id="KW-0472">Membrane</keyword>
<dbReference type="EMBL" id="SADE01000004">
    <property type="protein sequence ID" value="RVU33930.1"/>
    <property type="molecule type" value="Genomic_DNA"/>
</dbReference>
<comment type="caution">
    <text evidence="3">The sequence shown here is derived from an EMBL/GenBank/DDBJ whole genome shotgun (WGS) entry which is preliminary data.</text>
</comment>
<evidence type="ECO:0000313" key="4">
    <source>
        <dbReference type="Proteomes" id="UP000287447"/>
    </source>
</evidence>
<keyword evidence="2" id="KW-0812">Transmembrane</keyword>
<dbReference type="Proteomes" id="UP000287447">
    <property type="component" value="Unassembled WGS sequence"/>
</dbReference>